<dbReference type="EMBL" id="LUGG01000003">
    <property type="protein sequence ID" value="OBZ76717.1"/>
    <property type="molecule type" value="Genomic_DNA"/>
</dbReference>
<dbReference type="PANTHER" id="PTHR13379:SF0">
    <property type="entry name" value="UPF0415 PROTEIN C7ORF25"/>
    <property type="match status" value="1"/>
</dbReference>
<proteinExistence type="predicted"/>
<feature type="region of interest" description="Disordered" evidence="1">
    <location>
        <begin position="974"/>
        <end position="1000"/>
    </location>
</feature>
<name>A0A1C7MJB5_GRIFR</name>
<evidence type="ECO:0000313" key="3">
    <source>
        <dbReference type="Proteomes" id="UP000092993"/>
    </source>
</evidence>
<organism evidence="2 3">
    <name type="scientific">Grifola frondosa</name>
    <name type="common">Maitake</name>
    <name type="synonym">Polyporus frondosus</name>
    <dbReference type="NCBI Taxonomy" id="5627"/>
    <lineage>
        <taxon>Eukaryota</taxon>
        <taxon>Fungi</taxon>
        <taxon>Dikarya</taxon>
        <taxon>Basidiomycota</taxon>
        <taxon>Agaricomycotina</taxon>
        <taxon>Agaricomycetes</taxon>
        <taxon>Polyporales</taxon>
        <taxon>Grifolaceae</taxon>
        <taxon>Grifola</taxon>
    </lineage>
</organism>
<dbReference type="AlphaFoldDB" id="A0A1C7MJB5"/>
<comment type="caution">
    <text evidence="2">The sequence shown here is derived from an EMBL/GenBank/DDBJ whole genome shotgun (WGS) entry which is preliminary data.</text>
</comment>
<gene>
    <name evidence="2" type="ORF">A0H81_03223</name>
</gene>
<accession>A0A1C7MJB5</accession>
<sequence length="1096" mass="122198">MSEECSTNSELLPIVIGSAEQGSGYSFSPQSLKGATFHQALAHQERGYTSGGRDTRRGQRLHKTLPLHLRYLSSPIIFLDHHNNHLTHFPLEEVRDKPDIVGVVGSAHDFVRANGHSDYKSIPYHRVETFVEAKATRKDGRAQAASYAWQHLQARPDHPGVYCLSVKPETYQVLWSDPSGVVASPHTSWKELQLLAAFLYSLYMPPLSHFVRDRSIVWTEPPGQVFGPPRWTITSQGVKYRDCSILFNGKAWGNRTTVFSSPATESSGFAIIKESYTDNASRFQEADILQHIHSDGLMPGVVRLVDSENVQVDEQAIGTSARCDATRRTKTRLIMGSRGTRLENARSIADLLKAIYDALEVHRNVAIGHDILNRTSGEGVDHSRCILIDWDNAMMLDEDQYLGCKDLAHRMVTRAAPAKMLGSRSNARTFKGMPELTGEALTRYVEAHGYTRYEAYNGLSSRPPSLFSQYYVISTLEDLLMNNIHPELQTLRTQLRDIYGAMSSYEPSIAKPPILDSSIDLSGDVNEDAHNRQESVQGLRALRDSVRRDLDVLEKFLADPACASLPALSTNAPYLISVWNEVLHASPPVTTIWRTFFQNDLQSSPRRRGFRKPSGVKVDVIAEGGKRWIRVNTTKNSRMLAEFREIDSYLTGSEEESPEEEDHPSLAQTEFDNSLLRIGRSLLSAADRNPVPGTSIAPSITLRLTRLDPSPPDQKDHDPRIAKTICELQKMGIDVELGERDAPPAMPPMRSPARGLEPTRHVNLDLSILIALVSDITHSPLPKSAEEADARFTPSIQQREWKQKRLEETNRSFDDNRTSDEGLWKHSRALANQALQEMGKGLLQELHDRLAQVSPDGLRGIEFWTTAEARDRCLRIVLSKIGGPNEKRRAEALFPSSDTPSAVVEEAYWRGSRYPQGFLPLLPIRILPSSVPGEEVEPPVVSDDGRSLSPFFKVLARTCRAILSQEIIPHPRTAVDEKEKLAGSSGSANGNERQVEDDDEEIERAAVTKASPRLTAHTVKSLLWGATQGWTTLTANKASVKAILRHMRSAEGGYGWDNDEDAAAQLSWDDHTIEKATLWVVDPRSLAEGMRSEVGH</sequence>
<evidence type="ECO:0000256" key="1">
    <source>
        <dbReference type="SAM" id="MobiDB-lite"/>
    </source>
</evidence>
<evidence type="ECO:0000313" key="2">
    <source>
        <dbReference type="EMBL" id="OBZ76717.1"/>
    </source>
</evidence>
<keyword evidence="3" id="KW-1185">Reference proteome</keyword>
<dbReference type="STRING" id="5627.A0A1C7MJB5"/>
<dbReference type="OrthoDB" id="14527at2759"/>
<dbReference type="PANTHER" id="PTHR13379">
    <property type="entry name" value="UNCHARACTERIZED DUF1308"/>
    <property type="match status" value="1"/>
</dbReference>
<reference evidence="2 3" key="1">
    <citation type="submission" date="2016-03" db="EMBL/GenBank/DDBJ databases">
        <title>Whole genome sequencing of Grifola frondosa 9006-11.</title>
        <authorList>
            <person name="Min B."/>
            <person name="Park H."/>
            <person name="Kim J.-G."/>
            <person name="Cho H."/>
            <person name="Oh Y.-L."/>
            <person name="Kong W.-S."/>
            <person name="Choi I.-G."/>
        </authorList>
    </citation>
    <scope>NUCLEOTIDE SEQUENCE [LARGE SCALE GENOMIC DNA]</scope>
    <source>
        <strain evidence="2 3">9006-11</strain>
    </source>
</reference>
<dbReference type="Proteomes" id="UP000092993">
    <property type="component" value="Unassembled WGS sequence"/>
</dbReference>
<protein>
    <submittedName>
        <fullName evidence="2">Uncharacterized protein</fullName>
    </submittedName>
</protein>